<organism evidence="1 2">
    <name type="scientific">Actinomadura citrea</name>
    <dbReference type="NCBI Taxonomy" id="46158"/>
    <lineage>
        <taxon>Bacteria</taxon>
        <taxon>Bacillati</taxon>
        <taxon>Actinomycetota</taxon>
        <taxon>Actinomycetes</taxon>
        <taxon>Streptosporangiales</taxon>
        <taxon>Thermomonosporaceae</taxon>
        <taxon>Actinomadura</taxon>
    </lineage>
</organism>
<dbReference type="RefSeq" id="WP_179834959.1">
    <property type="nucleotide sequence ID" value="NZ_BMRD01000022.1"/>
</dbReference>
<reference evidence="1 2" key="1">
    <citation type="submission" date="2020-07" db="EMBL/GenBank/DDBJ databases">
        <title>Sequencing the genomes of 1000 actinobacteria strains.</title>
        <authorList>
            <person name="Klenk H.-P."/>
        </authorList>
    </citation>
    <scope>NUCLEOTIDE SEQUENCE [LARGE SCALE GENOMIC DNA]</scope>
    <source>
        <strain evidence="1 2">DSM 43461</strain>
    </source>
</reference>
<keyword evidence="2" id="KW-1185">Reference proteome</keyword>
<comment type="caution">
    <text evidence="1">The sequence shown here is derived from an EMBL/GenBank/DDBJ whole genome shotgun (WGS) entry which is preliminary data.</text>
</comment>
<evidence type="ECO:0000313" key="2">
    <source>
        <dbReference type="Proteomes" id="UP000591272"/>
    </source>
</evidence>
<protein>
    <submittedName>
        <fullName evidence="1">Uncharacterized protein</fullName>
    </submittedName>
</protein>
<evidence type="ECO:0000313" key="1">
    <source>
        <dbReference type="EMBL" id="NYE14003.1"/>
    </source>
</evidence>
<proteinExistence type="predicted"/>
<dbReference type="AlphaFoldDB" id="A0A7Y9KFI3"/>
<dbReference type="EMBL" id="JACCBT010000001">
    <property type="protein sequence ID" value="NYE14003.1"/>
    <property type="molecule type" value="Genomic_DNA"/>
</dbReference>
<gene>
    <name evidence="1" type="ORF">BJ999_004299</name>
</gene>
<name>A0A7Y9KFI3_9ACTN</name>
<accession>A0A7Y9KFI3</accession>
<dbReference type="Proteomes" id="UP000591272">
    <property type="component" value="Unassembled WGS sequence"/>
</dbReference>
<sequence length="104" mass="11212">MESRFLKALAISSGRSDHADTHLFGVNSSHGSMRNCGAAELFGSAMLKAVDPPVTTREVLAPDLYDSWTLLQQRSSLLIRCRRTAEAPVPIPALTPPGLGVFAY</sequence>